<evidence type="ECO:0000259" key="8">
    <source>
        <dbReference type="PROSITE" id="PS50928"/>
    </source>
</evidence>
<feature type="transmembrane region" description="Helical" evidence="7">
    <location>
        <begin position="79"/>
        <end position="102"/>
    </location>
</feature>
<keyword evidence="5 7" id="KW-1133">Transmembrane helix</keyword>
<dbReference type="AlphaFoldDB" id="D1BXG2"/>
<reference evidence="10" key="1">
    <citation type="submission" date="2009-11" db="EMBL/GenBank/DDBJ databases">
        <title>The complete chromosome of Xylanimonas cellulosilytica DSM 15894.</title>
        <authorList>
            <consortium name="US DOE Joint Genome Institute (JGI-PGF)"/>
            <person name="Lucas S."/>
            <person name="Copeland A."/>
            <person name="Lapidus A."/>
            <person name="Glavina del Rio T."/>
            <person name="Dalin E."/>
            <person name="Tice H."/>
            <person name="Bruce D."/>
            <person name="Goodwin L."/>
            <person name="Pitluck S."/>
            <person name="Kyrpides N."/>
            <person name="Mavromatis K."/>
            <person name="Ivanova N."/>
            <person name="Mikhailova N."/>
            <person name="Foster B."/>
            <person name="Clum A."/>
            <person name="Brettin T."/>
            <person name="Detter J.C."/>
            <person name="Han C."/>
            <person name="Larimer F."/>
            <person name="Land M."/>
            <person name="Hauser L."/>
            <person name="Markowitz V."/>
            <person name="Cheng J.F."/>
            <person name="Hugenholtz P."/>
            <person name="Woyke T."/>
            <person name="Wu D."/>
            <person name="Gehrich-Schroeter G."/>
            <person name="Schneider S."/>
            <person name="Pukall S.R."/>
            <person name="Klenk H.P."/>
            <person name="Eisen J.A."/>
        </authorList>
    </citation>
    <scope>NUCLEOTIDE SEQUENCE [LARGE SCALE GENOMIC DNA]</scope>
    <source>
        <strain evidence="10">DSM 15894 / CECT 5975 / LMG 20990 / XIL07</strain>
    </source>
</reference>
<dbReference type="STRING" id="446471.Xcel_0733"/>
<comment type="subcellular location">
    <subcellularLocation>
        <location evidence="1 7">Cell membrane</location>
        <topology evidence="1 7">Multi-pass membrane protein</topology>
    </subcellularLocation>
</comment>
<dbReference type="InterPro" id="IPR000515">
    <property type="entry name" value="MetI-like"/>
</dbReference>
<keyword evidence="2 7" id="KW-0813">Transport</keyword>
<dbReference type="PROSITE" id="PS50928">
    <property type="entry name" value="ABC_TM1"/>
    <property type="match status" value="1"/>
</dbReference>
<dbReference type="KEGG" id="xce:Xcel_0733"/>
<keyword evidence="3" id="KW-1003">Cell membrane</keyword>
<evidence type="ECO:0000256" key="5">
    <source>
        <dbReference type="ARBA" id="ARBA00022989"/>
    </source>
</evidence>
<dbReference type="eggNOG" id="COG2011">
    <property type="taxonomic scope" value="Bacteria"/>
</dbReference>
<evidence type="ECO:0000256" key="7">
    <source>
        <dbReference type="RuleBase" id="RU363032"/>
    </source>
</evidence>
<evidence type="ECO:0000313" key="10">
    <source>
        <dbReference type="Proteomes" id="UP000002255"/>
    </source>
</evidence>
<dbReference type="PANTHER" id="PTHR30450:SF1">
    <property type="entry name" value="D-METHIONINE TRANSPORT SYSTEM PERMEASE PROTEIN METI-RELATED"/>
    <property type="match status" value="1"/>
</dbReference>
<feature type="transmembrane region" description="Helical" evidence="7">
    <location>
        <begin position="214"/>
        <end position="233"/>
    </location>
</feature>
<dbReference type="InterPro" id="IPR051322">
    <property type="entry name" value="AA_ABC_Transporter_Permease"/>
</dbReference>
<dbReference type="SUPFAM" id="SSF161098">
    <property type="entry name" value="MetI-like"/>
    <property type="match status" value="1"/>
</dbReference>
<evidence type="ECO:0000256" key="3">
    <source>
        <dbReference type="ARBA" id="ARBA00022475"/>
    </source>
</evidence>
<keyword evidence="10" id="KW-1185">Reference proteome</keyword>
<dbReference type="GO" id="GO:0005886">
    <property type="term" value="C:plasma membrane"/>
    <property type="evidence" value="ECO:0007669"/>
    <property type="project" value="UniProtKB-SubCell"/>
</dbReference>
<evidence type="ECO:0000256" key="2">
    <source>
        <dbReference type="ARBA" id="ARBA00022448"/>
    </source>
</evidence>
<keyword evidence="6 7" id="KW-0472">Membrane</keyword>
<feature type="transmembrane region" description="Helical" evidence="7">
    <location>
        <begin position="45"/>
        <end position="67"/>
    </location>
</feature>
<dbReference type="GO" id="GO:0048473">
    <property type="term" value="P:D-methionine transmembrane transport"/>
    <property type="evidence" value="ECO:0007669"/>
    <property type="project" value="TreeGrafter"/>
</dbReference>
<name>D1BXG2_XYLCX</name>
<proteinExistence type="inferred from homology"/>
<gene>
    <name evidence="9" type="ordered locus">Xcel_0733</name>
</gene>
<dbReference type="PANTHER" id="PTHR30450">
    <property type="entry name" value="ABC TRANSPORTER PERMEASE"/>
    <property type="match status" value="1"/>
</dbReference>
<evidence type="ECO:0000313" key="9">
    <source>
        <dbReference type="EMBL" id="ACZ29772.1"/>
    </source>
</evidence>
<dbReference type="HOGENOM" id="CLU_077375_0_1_11"/>
<evidence type="ECO:0000256" key="1">
    <source>
        <dbReference type="ARBA" id="ARBA00004651"/>
    </source>
</evidence>
<dbReference type="Proteomes" id="UP000002255">
    <property type="component" value="Chromosome"/>
</dbReference>
<dbReference type="Pfam" id="PF00528">
    <property type="entry name" value="BPD_transp_1"/>
    <property type="match status" value="1"/>
</dbReference>
<dbReference type="CDD" id="cd06261">
    <property type="entry name" value="TM_PBP2"/>
    <property type="match status" value="1"/>
</dbReference>
<feature type="domain" description="ABC transmembrane type-1" evidence="8">
    <location>
        <begin position="39"/>
        <end position="233"/>
    </location>
</feature>
<comment type="similarity">
    <text evidence="7">Belongs to the binding-protein-dependent transport system permease family.</text>
</comment>
<feature type="transmembrane region" description="Helical" evidence="7">
    <location>
        <begin position="108"/>
        <end position="131"/>
    </location>
</feature>
<reference evidence="9 10" key="2">
    <citation type="journal article" date="2010" name="Stand. Genomic Sci.">
        <title>Complete genome sequence of Xylanimonas cellulosilytica type strain (XIL07).</title>
        <authorList>
            <person name="Foster B."/>
            <person name="Pukall R."/>
            <person name="Abt B."/>
            <person name="Nolan M."/>
            <person name="Glavina Del Rio T."/>
            <person name="Chen F."/>
            <person name="Lucas S."/>
            <person name="Tice H."/>
            <person name="Pitluck S."/>
            <person name="Cheng J.-F."/>
            <person name="Chertkov O."/>
            <person name="Brettin T."/>
            <person name="Han C."/>
            <person name="Detter J.C."/>
            <person name="Bruce D."/>
            <person name="Goodwin L."/>
            <person name="Ivanova N."/>
            <person name="Mavromatis K."/>
            <person name="Pati A."/>
            <person name="Mikhailova N."/>
            <person name="Chen A."/>
            <person name="Palaniappan K."/>
            <person name="Land M."/>
            <person name="Hauser L."/>
            <person name="Chang Y.-J."/>
            <person name="Jeffries C.D."/>
            <person name="Chain P."/>
            <person name="Rohde M."/>
            <person name="Goeker M."/>
            <person name="Bristow J."/>
            <person name="Eisen J.A."/>
            <person name="Markowitz V."/>
            <person name="Hugenholtz P."/>
            <person name="Kyrpides N.C."/>
            <person name="Klenk H.-P."/>
            <person name="Lapidus A."/>
        </authorList>
    </citation>
    <scope>NUCLEOTIDE SEQUENCE [LARGE SCALE GENOMIC DNA]</scope>
    <source>
        <strain evidence="10">DSM 15894 / CECT 5975 / LMG 20990 / XIL07</strain>
    </source>
</reference>
<dbReference type="InterPro" id="IPR035906">
    <property type="entry name" value="MetI-like_sf"/>
</dbReference>
<sequence length="242" mass="24868">MSALGGAVQGAVHGAVHGAVTGGRGTPIAELPALVGPALLQTCQLIGLVLAVALVVGTPLAFLVYNLSPFGIFPRPRVYAVLDGVINVARSLPFLVLMAAVIPFTRLLMGTSLGVAGAVVPLSIGAIPLYARLVESTLRNLGPDLVEVAQSFGATTVQSMLKVQLRESVPGIVSNLTIAVVGIIDYTAVAGAIGAGGIGFLALSYGYNRFDTPVMITTVVLLVLFTQVVQRAGNRIARATTR</sequence>
<feature type="transmembrane region" description="Helical" evidence="7">
    <location>
        <begin position="176"/>
        <end position="202"/>
    </location>
</feature>
<evidence type="ECO:0000256" key="6">
    <source>
        <dbReference type="ARBA" id="ARBA00023136"/>
    </source>
</evidence>
<evidence type="ECO:0000256" key="4">
    <source>
        <dbReference type="ARBA" id="ARBA00022692"/>
    </source>
</evidence>
<dbReference type="EMBL" id="CP001821">
    <property type="protein sequence ID" value="ACZ29772.1"/>
    <property type="molecule type" value="Genomic_DNA"/>
</dbReference>
<protein>
    <submittedName>
        <fullName evidence="9">Binding-protein-dependent transport systems inner membrane component</fullName>
    </submittedName>
</protein>
<dbReference type="Gene3D" id="1.10.3720.10">
    <property type="entry name" value="MetI-like"/>
    <property type="match status" value="1"/>
</dbReference>
<keyword evidence="4 7" id="KW-0812">Transmembrane</keyword>
<organism evidence="9 10">
    <name type="scientific">Xylanimonas cellulosilytica (strain DSM 15894 / JCM 12276 / CECT 5975 / KCTC 9989 / LMG 20990 / NBRC 107835 / XIL07)</name>
    <dbReference type="NCBI Taxonomy" id="446471"/>
    <lineage>
        <taxon>Bacteria</taxon>
        <taxon>Bacillati</taxon>
        <taxon>Actinomycetota</taxon>
        <taxon>Actinomycetes</taxon>
        <taxon>Micrococcales</taxon>
        <taxon>Promicromonosporaceae</taxon>
        <taxon>Xylanimonas</taxon>
    </lineage>
</organism>
<accession>D1BXG2</accession>
<dbReference type="RefSeq" id="WP_012877514.1">
    <property type="nucleotide sequence ID" value="NC_013530.1"/>
</dbReference>